<proteinExistence type="inferred from homology"/>
<dbReference type="SUPFAM" id="SSF55298">
    <property type="entry name" value="YjgF-like"/>
    <property type="match status" value="1"/>
</dbReference>
<evidence type="ECO:0000313" key="2">
    <source>
        <dbReference type="EMBL" id="MCU4395649.1"/>
    </source>
</evidence>
<dbReference type="RefSeq" id="WP_212388897.1">
    <property type="nucleotide sequence ID" value="NZ_CP071973.1"/>
</dbReference>
<comment type="caution">
    <text evidence="2">The sequence shown here is derived from an EMBL/GenBank/DDBJ whole genome shotgun (WGS) entry which is preliminary data.</text>
</comment>
<dbReference type="InterPro" id="IPR006175">
    <property type="entry name" value="YjgF/YER057c/UK114"/>
</dbReference>
<comment type="similarity">
    <text evidence="1">Belongs to the RutC family.</text>
</comment>
<protein>
    <submittedName>
        <fullName evidence="2">RidA family protein</fullName>
    </submittedName>
</protein>
<sequence>MSTNGLVVKDSDSLAFKLINPNGLYDPSLNGYSHIAVVQPNMKIIHISGQGGENNKGELSQNFDQQVQQVFYNIQTALNSVQAQLKDIAVLRVLIVNHNAEKLHLLTQTIQHFWKNAAFPACTLIPVPCLALEGMQIEIEATAYTM</sequence>
<dbReference type="Proteomes" id="UP001208534">
    <property type="component" value="Unassembled WGS sequence"/>
</dbReference>
<dbReference type="GO" id="GO:0005829">
    <property type="term" value="C:cytosol"/>
    <property type="evidence" value="ECO:0007669"/>
    <property type="project" value="TreeGrafter"/>
</dbReference>
<name>A0AAW5R723_ACIJU</name>
<dbReference type="EMBL" id="JAHPRE010000004">
    <property type="protein sequence ID" value="MCU4395649.1"/>
    <property type="molecule type" value="Genomic_DNA"/>
</dbReference>
<evidence type="ECO:0000256" key="1">
    <source>
        <dbReference type="ARBA" id="ARBA00010552"/>
    </source>
</evidence>
<dbReference type="Gene3D" id="3.30.1330.40">
    <property type="entry name" value="RutC-like"/>
    <property type="match status" value="1"/>
</dbReference>
<gene>
    <name evidence="2" type="ORF">KTH64_01395</name>
</gene>
<accession>A0AAW5R723</accession>
<evidence type="ECO:0000313" key="3">
    <source>
        <dbReference type="Proteomes" id="UP001208534"/>
    </source>
</evidence>
<organism evidence="2 3">
    <name type="scientific">Acinetobacter junii</name>
    <dbReference type="NCBI Taxonomy" id="40215"/>
    <lineage>
        <taxon>Bacteria</taxon>
        <taxon>Pseudomonadati</taxon>
        <taxon>Pseudomonadota</taxon>
        <taxon>Gammaproteobacteria</taxon>
        <taxon>Moraxellales</taxon>
        <taxon>Moraxellaceae</taxon>
        <taxon>Acinetobacter</taxon>
    </lineage>
</organism>
<dbReference type="GO" id="GO:0019239">
    <property type="term" value="F:deaminase activity"/>
    <property type="evidence" value="ECO:0007669"/>
    <property type="project" value="TreeGrafter"/>
</dbReference>
<dbReference type="PANTHER" id="PTHR11803">
    <property type="entry name" value="2-IMINOBUTANOATE/2-IMINOPROPANOATE DEAMINASE RIDA"/>
    <property type="match status" value="1"/>
</dbReference>
<dbReference type="Pfam" id="PF01042">
    <property type="entry name" value="Ribonuc_L-PSP"/>
    <property type="match status" value="1"/>
</dbReference>
<dbReference type="AlphaFoldDB" id="A0AAW5R723"/>
<dbReference type="InterPro" id="IPR035959">
    <property type="entry name" value="RutC-like_sf"/>
</dbReference>
<reference evidence="2" key="1">
    <citation type="submission" date="2021-06" db="EMBL/GenBank/DDBJ databases">
        <title>Propagation of a rapidly emergent carbapenem-resistant Acinetobacter baumannii lineage by various extra-hospital transmission networks.</title>
        <authorList>
            <person name="Calix J."/>
        </authorList>
    </citation>
    <scope>NUCLEOTIDE SEQUENCE</scope>
    <source>
        <strain evidence="2">WU_MDCI_Aw63</strain>
    </source>
</reference>
<dbReference type="PANTHER" id="PTHR11803:SF58">
    <property type="entry name" value="PROTEIN HMF1-RELATED"/>
    <property type="match status" value="1"/>
</dbReference>